<dbReference type="AlphaFoldDB" id="A0A8S3Y7X0"/>
<dbReference type="Proteomes" id="UP000691718">
    <property type="component" value="Unassembled WGS sequence"/>
</dbReference>
<reference evidence="1" key="1">
    <citation type="submission" date="2021-04" db="EMBL/GenBank/DDBJ databases">
        <authorList>
            <person name="Tunstrom K."/>
        </authorList>
    </citation>
    <scope>NUCLEOTIDE SEQUENCE</scope>
</reference>
<evidence type="ECO:0000313" key="2">
    <source>
        <dbReference type="Proteomes" id="UP000691718"/>
    </source>
</evidence>
<comment type="caution">
    <text evidence="1">The sequence shown here is derived from an EMBL/GenBank/DDBJ whole genome shotgun (WGS) entry which is preliminary data.</text>
</comment>
<sequence length="195" mass="22571">MTNLFDISETPKTIEATLIKRMDNFEHQLGTASNKPENLVKIIKEFNAFRDYVQEIFKLMRQQTYELSQLADSLEMRHRKKYHILSGVPEKADENTASIVTTILKNNLGLNDITASSFKVVHLLIYPSAILFGGKRLHLRAHPLSEFITKQRKAVYMEARKLFGMRNVWILDGNITINFPDGNRYKVLRKSRCSI</sequence>
<proteinExistence type="predicted"/>
<gene>
    <name evidence="1" type="ORF">PAPOLLO_LOCUS24644</name>
</gene>
<organism evidence="1 2">
    <name type="scientific">Parnassius apollo</name>
    <name type="common">Apollo butterfly</name>
    <name type="synonym">Papilio apollo</name>
    <dbReference type="NCBI Taxonomy" id="110799"/>
    <lineage>
        <taxon>Eukaryota</taxon>
        <taxon>Metazoa</taxon>
        <taxon>Ecdysozoa</taxon>
        <taxon>Arthropoda</taxon>
        <taxon>Hexapoda</taxon>
        <taxon>Insecta</taxon>
        <taxon>Pterygota</taxon>
        <taxon>Neoptera</taxon>
        <taxon>Endopterygota</taxon>
        <taxon>Lepidoptera</taxon>
        <taxon>Glossata</taxon>
        <taxon>Ditrysia</taxon>
        <taxon>Papilionoidea</taxon>
        <taxon>Papilionidae</taxon>
        <taxon>Parnassiinae</taxon>
        <taxon>Parnassini</taxon>
        <taxon>Parnassius</taxon>
        <taxon>Parnassius</taxon>
    </lineage>
</organism>
<accession>A0A8S3Y7X0</accession>
<name>A0A8S3Y7X0_PARAO</name>
<evidence type="ECO:0000313" key="1">
    <source>
        <dbReference type="EMBL" id="CAG5049961.1"/>
    </source>
</evidence>
<protein>
    <submittedName>
        <fullName evidence="1">(apollo) hypothetical protein</fullName>
    </submittedName>
</protein>
<dbReference type="OrthoDB" id="7481777at2759"/>
<dbReference type="EMBL" id="CAJQZP010001486">
    <property type="protein sequence ID" value="CAG5049961.1"/>
    <property type="molecule type" value="Genomic_DNA"/>
</dbReference>
<keyword evidence="2" id="KW-1185">Reference proteome</keyword>